<dbReference type="Proteomes" id="UP000032287">
    <property type="component" value="Unassembled WGS sequence"/>
</dbReference>
<dbReference type="RefSeq" id="WP_043710611.1">
    <property type="nucleotide sequence ID" value="NZ_JALOCT010000016.1"/>
</dbReference>
<name>A0A0D1LQE5_9LACO</name>
<organism evidence="1 2">
    <name type="scientific">Weissella cibaria</name>
    <dbReference type="NCBI Taxonomy" id="137591"/>
    <lineage>
        <taxon>Bacteria</taxon>
        <taxon>Bacillati</taxon>
        <taxon>Bacillota</taxon>
        <taxon>Bacilli</taxon>
        <taxon>Lactobacillales</taxon>
        <taxon>Lactobacillaceae</taxon>
        <taxon>Weissella</taxon>
    </lineage>
</organism>
<reference evidence="1" key="1">
    <citation type="journal article" date="2015" name="Microbiology (Mosc.)">
        <title>Genomics of the Weissella cibaria species with an examination of its metabolic traits.</title>
        <authorList>
            <person name="Lynch K.M."/>
            <person name="Lucid A."/>
            <person name="Arendt E.K."/>
            <person name="Sleator R.D."/>
            <person name="Lucey B."/>
            <person name="Coffey A."/>
        </authorList>
    </citation>
    <scope>NUCLEOTIDE SEQUENCE [LARGE SCALE GENOMIC DNA]</scope>
    <source>
        <strain evidence="1">MG1</strain>
    </source>
</reference>
<sequence length="115" mass="13474">MYTREQLIALVQDHTATHETYPFNKTNSHETIIWTVMKHTASNKITAMIFEREAVLYLTLKLTPDHVDEMIKTRGITRAYHMNKRHWITIAVNDTEATKQEMLGMLAESERLTKQ</sequence>
<accession>A0A0D1LQE5</accession>
<dbReference type="STRING" id="137591.AO080_07480"/>
<dbReference type="Pfam" id="PF04237">
    <property type="entry name" value="YjbR"/>
    <property type="match status" value="1"/>
</dbReference>
<evidence type="ECO:0000313" key="1">
    <source>
        <dbReference type="EMBL" id="KIU22320.1"/>
    </source>
</evidence>
<dbReference type="AlphaFoldDB" id="A0A0D1LQE5"/>
<comment type="caution">
    <text evidence="1">The sequence shown here is derived from an EMBL/GenBank/DDBJ whole genome shotgun (WGS) entry which is preliminary data.</text>
</comment>
<proteinExistence type="predicted"/>
<evidence type="ECO:0000313" key="2">
    <source>
        <dbReference type="Proteomes" id="UP000032287"/>
    </source>
</evidence>
<evidence type="ECO:0008006" key="3">
    <source>
        <dbReference type="Google" id="ProtNLM"/>
    </source>
</evidence>
<dbReference type="EMBL" id="JWHU01000002">
    <property type="protein sequence ID" value="KIU22320.1"/>
    <property type="molecule type" value="Genomic_DNA"/>
</dbReference>
<dbReference type="InterPro" id="IPR007351">
    <property type="entry name" value="YjbR"/>
</dbReference>
<dbReference type="SUPFAM" id="SSF142906">
    <property type="entry name" value="YjbR-like"/>
    <property type="match status" value="1"/>
</dbReference>
<protein>
    <recommendedName>
        <fullName evidence="3">MmcQ/YjbR family DNA-binding protein</fullName>
    </recommendedName>
</protein>
<dbReference type="InterPro" id="IPR038056">
    <property type="entry name" value="YjbR-like_sf"/>
</dbReference>
<dbReference type="InterPro" id="IPR058532">
    <property type="entry name" value="YjbR/MT2646/Rv2570-like"/>
</dbReference>
<gene>
    <name evidence="1" type="ORF">QX99_00288</name>
</gene>
<dbReference type="Gene3D" id="3.90.1150.30">
    <property type="match status" value="1"/>
</dbReference>
<dbReference type="PATRIC" id="fig|137591.25.peg.284"/>
<dbReference type="PANTHER" id="PTHR35145">
    <property type="entry name" value="CYTOPLASMIC PROTEIN-RELATED"/>
    <property type="match status" value="1"/>
</dbReference>
<dbReference type="PANTHER" id="PTHR35145:SF1">
    <property type="entry name" value="CYTOPLASMIC PROTEIN"/>
    <property type="match status" value="1"/>
</dbReference>
<dbReference type="eggNOG" id="COG2315">
    <property type="taxonomic scope" value="Bacteria"/>
</dbReference>
<keyword evidence="2" id="KW-1185">Reference proteome</keyword>